<evidence type="ECO:0000313" key="3">
    <source>
        <dbReference type="Proteomes" id="UP001211173"/>
    </source>
</evidence>
<dbReference type="EMBL" id="JAQLWV010000016">
    <property type="protein sequence ID" value="MDB7933759.1"/>
    <property type="molecule type" value="Genomic_DNA"/>
</dbReference>
<dbReference type="Proteomes" id="UP001211173">
    <property type="component" value="Unassembled WGS sequence"/>
</dbReference>
<dbReference type="AlphaFoldDB" id="A0AAW6CJ50"/>
<organism evidence="2 3">
    <name type="scientific">Flavonifractor plautii</name>
    <name type="common">Fusobacterium plautii</name>
    <dbReference type="NCBI Taxonomy" id="292800"/>
    <lineage>
        <taxon>Bacteria</taxon>
        <taxon>Bacillati</taxon>
        <taxon>Bacillota</taxon>
        <taxon>Clostridia</taxon>
        <taxon>Eubacteriales</taxon>
        <taxon>Oscillospiraceae</taxon>
        <taxon>Flavonifractor</taxon>
    </lineage>
</organism>
<keyword evidence="1" id="KW-0812">Transmembrane</keyword>
<sequence length="188" mass="20316">MIRFQYIEDYTALVLRSDLRIGEQNARCNSGIQLPKICLEHRIVLVRQLETETLPAVDGVFQPCPSDQKAASRNRPAALALLWGLLGALRGRLVLALGLCGRSALALLWVLLSALWGCLIPALGLRGWSALTLLWALLGALRGRLVLALGLRGRSALALLWGLLGALRGRLVLALGLCGRPVLALLSF</sequence>
<feature type="transmembrane region" description="Helical" evidence="1">
    <location>
        <begin position="105"/>
        <end position="125"/>
    </location>
</feature>
<name>A0AAW6CJ50_FLAPL</name>
<accession>A0AAW6CJ50</accession>
<feature type="transmembrane region" description="Helical" evidence="1">
    <location>
        <begin position="78"/>
        <end position="99"/>
    </location>
</feature>
<protein>
    <submittedName>
        <fullName evidence="2">Uncharacterized protein</fullName>
    </submittedName>
</protein>
<keyword evidence="1" id="KW-1133">Transmembrane helix</keyword>
<keyword evidence="1" id="KW-0472">Membrane</keyword>
<comment type="caution">
    <text evidence="2">The sequence shown here is derived from an EMBL/GenBank/DDBJ whole genome shotgun (WGS) entry which is preliminary data.</text>
</comment>
<evidence type="ECO:0000256" key="1">
    <source>
        <dbReference type="SAM" id="Phobius"/>
    </source>
</evidence>
<proteinExistence type="predicted"/>
<evidence type="ECO:0000313" key="2">
    <source>
        <dbReference type="EMBL" id="MDB7933759.1"/>
    </source>
</evidence>
<reference evidence="2" key="1">
    <citation type="submission" date="2023-01" db="EMBL/GenBank/DDBJ databases">
        <title>Human gut microbiome strain richness.</title>
        <authorList>
            <person name="Chen-Liaw A."/>
        </authorList>
    </citation>
    <scope>NUCLEOTIDE SEQUENCE</scope>
    <source>
        <strain evidence="2">1001287st1_F4_1001285I_161205</strain>
    </source>
</reference>
<gene>
    <name evidence="2" type="ORF">PNE06_11825</name>
</gene>
<dbReference type="RefSeq" id="WP_271919766.1">
    <property type="nucleotide sequence ID" value="NZ_JAQLWI010000032.1"/>
</dbReference>